<evidence type="ECO:0000313" key="2">
    <source>
        <dbReference type="Proteomes" id="UP000596661"/>
    </source>
</evidence>
<sequence>MRKILKKIVIANSRFIDELASLQEGLNKIHGFGRHLQGVGTTAAIGGSRFNGRIIGVGFSGRNIGASLNERNIKAGKHRIKFQAQKIELHVFTSNDPNECTYQAKRYLGLQRLSSMKQLEEVVLCLEGGL</sequence>
<dbReference type="Gramene" id="evm.model.07.1437">
    <property type="protein sequence ID" value="cds.evm.model.07.1437"/>
    <property type="gene ID" value="evm.TU.07.1437"/>
</dbReference>
<dbReference type="AlphaFoldDB" id="A0A803Q2M8"/>
<dbReference type="Proteomes" id="UP000596661">
    <property type="component" value="Chromosome 7"/>
</dbReference>
<dbReference type="EMBL" id="UZAU01000666">
    <property type="status" value="NOT_ANNOTATED_CDS"/>
    <property type="molecule type" value="Genomic_DNA"/>
</dbReference>
<dbReference type="EnsemblPlants" id="evm.model.07.1437">
    <property type="protein sequence ID" value="cds.evm.model.07.1437"/>
    <property type="gene ID" value="evm.TU.07.1437"/>
</dbReference>
<reference evidence="1" key="2">
    <citation type="submission" date="2021-03" db="UniProtKB">
        <authorList>
            <consortium name="EnsemblPlants"/>
        </authorList>
    </citation>
    <scope>IDENTIFICATION</scope>
</reference>
<reference evidence="1" key="1">
    <citation type="submission" date="2018-11" db="EMBL/GenBank/DDBJ databases">
        <authorList>
            <person name="Grassa J C."/>
        </authorList>
    </citation>
    <scope>NUCLEOTIDE SEQUENCE [LARGE SCALE GENOMIC DNA]</scope>
</reference>
<protein>
    <submittedName>
        <fullName evidence="1">Uncharacterized protein</fullName>
    </submittedName>
</protein>
<name>A0A803Q2M8_CANSA</name>
<keyword evidence="2" id="KW-1185">Reference proteome</keyword>
<accession>A0A803Q2M8</accession>
<evidence type="ECO:0000313" key="1">
    <source>
        <dbReference type="EnsemblPlants" id="cds.evm.model.07.1437"/>
    </source>
</evidence>
<organism evidence="1 2">
    <name type="scientific">Cannabis sativa</name>
    <name type="common">Hemp</name>
    <name type="synonym">Marijuana</name>
    <dbReference type="NCBI Taxonomy" id="3483"/>
    <lineage>
        <taxon>Eukaryota</taxon>
        <taxon>Viridiplantae</taxon>
        <taxon>Streptophyta</taxon>
        <taxon>Embryophyta</taxon>
        <taxon>Tracheophyta</taxon>
        <taxon>Spermatophyta</taxon>
        <taxon>Magnoliopsida</taxon>
        <taxon>eudicotyledons</taxon>
        <taxon>Gunneridae</taxon>
        <taxon>Pentapetalae</taxon>
        <taxon>rosids</taxon>
        <taxon>fabids</taxon>
        <taxon>Rosales</taxon>
        <taxon>Cannabaceae</taxon>
        <taxon>Cannabis</taxon>
    </lineage>
</organism>
<proteinExistence type="predicted"/>